<dbReference type="NCBIfam" id="TIGR02595">
    <property type="entry name" value="PEP_CTERM"/>
    <property type="match status" value="1"/>
</dbReference>
<organism evidence="2 3">
    <name type="scientific">Sphingomonas quercus</name>
    <dbReference type="NCBI Taxonomy" id="2842451"/>
    <lineage>
        <taxon>Bacteria</taxon>
        <taxon>Pseudomonadati</taxon>
        <taxon>Pseudomonadota</taxon>
        <taxon>Alphaproteobacteria</taxon>
        <taxon>Sphingomonadales</taxon>
        <taxon>Sphingomonadaceae</taxon>
        <taxon>Sphingomonas</taxon>
    </lineage>
</organism>
<reference evidence="2 3" key="1">
    <citation type="submission" date="2021-06" db="EMBL/GenBank/DDBJ databases">
        <title>Sphingomonas sp. XMGL2, whole genome shotgun sequencing project.</title>
        <authorList>
            <person name="Zhao G."/>
            <person name="Shen L."/>
        </authorList>
    </citation>
    <scope>NUCLEOTIDE SEQUENCE [LARGE SCALE GENOMIC DNA]</scope>
    <source>
        <strain evidence="2 3">XMGL2</strain>
    </source>
</reference>
<dbReference type="NCBIfam" id="NF035944">
    <property type="entry name" value="PEPxxWA-CTERM"/>
    <property type="match status" value="1"/>
</dbReference>
<evidence type="ECO:0000259" key="1">
    <source>
        <dbReference type="Pfam" id="PF07589"/>
    </source>
</evidence>
<gene>
    <name evidence="2" type="ORF">KOF26_10570</name>
</gene>
<evidence type="ECO:0000313" key="3">
    <source>
        <dbReference type="Proteomes" id="UP000776276"/>
    </source>
</evidence>
<accession>A0ABS6BKC8</accession>
<protein>
    <submittedName>
        <fullName evidence="2">PEPxxWA-CTERM sorting domain-containing protein</fullName>
    </submittedName>
</protein>
<name>A0ABS6BKC8_9SPHN</name>
<dbReference type="EMBL" id="JAHKRT010000005">
    <property type="protein sequence ID" value="MBU3078312.1"/>
    <property type="molecule type" value="Genomic_DNA"/>
</dbReference>
<dbReference type="InterPro" id="IPR013424">
    <property type="entry name" value="Ice-binding_C"/>
</dbReference>
<dbReference type="Pfam" id="PF07589">
    <property type="entry name" value="PEP-CTERM"/>
    <property type="match status" value="1"/>
</dbReference>
<comment type="caution">
    <text evidence="2">The sequence shown here is derived from an EMBL/GenBank/DDBJ whole genome shotgun (WGS) entry which is preliminary data.</text>
</comment>
<sequence length="160" mass="16264">MISYDVDGTSYSAQLSVTLQYGYISSPGVMSFQLGSVMLVGENSAYYLFMGAPAAVWTGLGVGSTRQSLKLGPVSINPPASTLDPAVQAGLADALSKLIITTHADSSTLTAGKPTTGTFAIEAATFGATPAVPEPATWALMIAGFGTAGVALRGRKRATA</sequence>
<evidence type="ECO:0000313" key="2">
    <source>
        <dbReference type="EMBL" id="MBU3078312.1"/>
    </source>
</evidence>
<keyword evidence="3" id="KW-1185">Reference proteome</keyword>
<feature type="domain" description="Ice-binding protein C-terminal" evidence="1">
    <location>
        <begin position="131"/>
        <end position="156"/>
    </location>
</feature>
<proteinExistence type="predicted"/>
<dbReference type="Proteomes" id="UP000776276">
    <property type="component" value="Unassembled WGS sequence"/>
</dbReference>